<dbReference type="GO" id="GO:0016853">
    <property type="term" value="F:isomerase activity"/>
    <property type="evidence" value="ECO:0007669"/>
    <property type="project" value="UniProtKB-KW"/>
</dbReference>
<feature type="coiled-coil region" evidence="3">
    <location>
        <begin position="128"/>
        <end position="162"/>
    </location>
</feature>
<keyword evidence="3" id="KW-0175">Coiled coil</keyword>
<dbReference type="EMBL" id="CAJOBE010001081">
    <property type="protein sequence ID" value="CAF3712695.1"/>
    <property type="molecule type" value="Genomic_DNA"/>
</dbReference>
<dbReference type="AlphaFoldDB" id="A0A818JNE0"/>
<evidence type="ECO:0000256" key="3">
    <source>
        <dbReference type="SAM" id="Coils"/>
    </source>
</evidence>
<dbReference type="InterPro" id="IPR013320">
    <property type="entry name" value="ConA-like_dom_sf"/>
</dbReference>
<proteinExistence type="inferred from homology"/>
<dbReference type="InterPro" id="IPR043136">
    <property type="entry name" value="B30.2/SPRY_sf"/>
</dbReference>
<evidence type="ECO:0000256" key="1">
    <source>
        <dbReference type="ARBA" id="ARBA00008270"/>
    </source>
</evidence>
<evidence type="ECO:0000313" key="4">
    <source>
        <dbReference type="EMBL" id="CAF3545772.1"/>
    </source>
</evidence>
<dbReference type="SUPFAM" id="SSF54506">
    <property type="entry name" value="Diaminopimelate epimerase-like"/>
    <property type="match status" value="1"/>
</dbReference>
<comment type="caution">
    <text evidence="4">The sequence shown here is derived from an EMBL/GenBank/DDBJ whole genome shotgun (WGS) entry which is preliminary data.</text>
</comment>
<reference evidence="4" key="1">
    <citation type="submission" date="2021-02" db="EMBL/GenBank/DDBJ databases">
        <authorList>
            <person name="Nowell W R."/>
        </authorList>
    </citation>
    <scope>NUCLEOTIDE SEQUENCE</scope>
</reference>
<dbReference type="Proteomes" id="UP000663874">
    <property type="component" value="Unassembled WGS sequence"/>
</dbReference>
<dbReference type="Pfam" id="PF02567">
    <property type="entry name" value="PhzC-PhzF"/>
    <property type="match status" value="1"/>
</dbReference>
<dbReference type="Proteomes" id="UP000663823">
    <property type="component" value="Unassembled WGS sequence"/>
</dbReference>
<dbReference type="Gene3D" id="2.60.120.920">
    <property type="match status" value="1"/>
</dbReference>
<evidence type="ECO:0000313" key="6">
    <source>
        <dbReference type="Proteomes" id="UP000663823"/>
    </source>
</evidence>
<dbReference type="SUPFAM" id="SSF49899">
    <property type="entry name" value="Concanavalin A-like lectins/glucanases"/>
    <property type="match status" value="1"/>
</dbReference>
<gene>
    <name evidence="5" type="ORF">FNK824_LOCUS9931</name>
    <name evidence="4" type="ORF">OTI717_LOCUS4040</name>
</gene>
<evidence type="ECO:0000313" key="5">
    <source>
        <dbReference type="EMBL" id="CAF3712695.1"/>
    </source>
</evidence>
<dbReference type="EMBL" id="CAJOAX010000233">
    <property type="protein sequence ID" value="CAF3545772.1"/>
    <property type="molecule type" value="Genomic_DNA"/>
</dbReference>
<sequence length="359" mass="41493">MALGKIDIDFGVIVTAPGNEVDFVSRFFAPGVGIPEDSACGSAHCTLIPYWADRLGFCMEHMNEHKQVLAQQLDELILDHDQLQESSESCHYSPITKIDEWERESIVKIHEIADNLRQELRIKFEKYTNQFSQRLKQLSEELKKIRNDNDFMESDLQQLSNKFNKLKLYLACSPTIHFQDDILISKISISEIPDDIFDMFAGDLKIKDNGQVVEHGPSVCHASIRGNGEYSSGQHRFQFKIESYNVNKWIFFGIISPTVKMQSNTWAIPSCYGWGGQDCTILNCAMHSGLNGYSCDFQLNDIIELLLDCDNRIIRLTNQRTQRTHMMNVDLVKCPFPWHFYLNLFYPNDRVRILYTDNR</sequence>
<organism evidence="4 6">
    <name type="scientific">Rotaria sordida</name>
    <dbReference type="NCBI Taxonomy" id="392033"/>
    <lineage>
        <taxon>Eukaryota</taxon>
        <taxon>Metazoa</taxon>
        <taxon>Spiralia</taxon>
        <taxon>Gnathifera</taxon>
        <taxon>Rotifera</taxon>
        <taxon>Eurotatoria</taxon>
        <taxon>Bdelloidea</taxon>
        <taxon>Philodinida</taxon>
        <taxon>Philodinidae</taxon>
        <taxon>Rotaria</taxon>
    </lineage>
</organism>
<dbReference type="GO" id="GO:0005737">
    <property type="term" value="C:cytoplasm"/>
    <property type="evidence" value="ECO:0007669"/>
    <property type="project" value="TreeGrafter"/>
</dbReference>
<protein>
    <recommendedName>
        <fullName evidence="7">B30.2/SPRY domain-containing protein</fullName>
    </recommendedName>
</protein>
<evidence type="ECO:0000256" key="2">
    <source>
        <dbReference type="ARBA" id="ARBA00023235"/>
    </source>
</evidence>
<keyword evidence="2" id="KW-0413">Isomerase</keyword>
<accession>A0A818JNE0</accession>
<dbReference type="InterPro" id="IPR003719">
    <property type="entry name" value="Phenazine_PhzF-like"/>
</dbReference>
<name>A0A818JNE0_9BILA</name>
<evidence type="ECO:0008006" key="7">
    <source>
        <dbReference type="Google" id="ProtNLM"/>
    </source>
</evidence>
<comment type="similarity">
    <text evidence="1">Belongs to the PhzF family.</text>
</comment>
<dbReference type="PANTHER" id="PTHR13774">
    <property type="entry name" value="PHENAZINE BIOSYNTHESIS PROTEIN"/>
    <property type="match status" value="1"/>
</dbReference>
<dbReference type="Gene3D" id="3.10.310.10">
    <property type="entry name" value="Diaminopimelate Epimerase, Chain A, domain 1"/>
    <property type="match status" value="1"/>
</dbReference>
<dbReference type="PANTHER" id="PTHR13774:SF17">
    <property type="entry name" value="PHENAZINE BIOSYNTHESIS-LIKE DOMAIN-CONTAINING PROTEIN"/>
    <property type="match status" value="1"/>
</dbReference>